<reference evidence="2 3" key="1">
    <citation type="submission" date="2021-12" db="EMBL/GenBank/DDBJ databases">
        <title>Genome sequence of Kibdelosporangium philippinense ATCC 49844.</title>
        <authorList>
            <person name="Fedorov E.A."/>
            <person name="Omeragic M."/>
            <person name="Shalygina K.F."/>
            <person name="Maclea K.S."/>
        </authorList>
    </citation>
    <scope>NUCLEOTIDE SEQUENCE [LARGE SCALE GENOMIC DNA]</scope>
    <source>
        <strain evidence="2 3">ATCC 49844</strain>
    </source>
</reference>
<organism evidence="2 3">
    <name type="scientific">Kibdelosporangium philippinense</name>
    <dbReference type="NCBI Taxonomy" id="211113"/>
    <lineage>
        <taxon>Bacteria</taxon>
        <taxon>Bacillati</taxon>
        <taxon>Actinomycetota</taxon>
        <taxon>Actinomycetes</taxon>
        <taxon>Pseudonocardiales</taxon>
        <taxon>Pseudonocardiaceae</taxon>
        <taxon>Kibdelosporangium</taxon>
    </lineage>
</organism>
<dbReference type="EMBL" id="JAJVCN010000003">
    <property type="protein sequence ID" value="MCE7008646.1"/>
    <property type="molecule type" value="Genomic_DNA"/>
</dbReference>
<keyword evidence="1" id="KW-1133">Transmembrane helix</keyword>
<keyword evidence="3" id="KW-1185">Reference proteome</keyword>
<sequence length="167" mass="16728">MNLTNGLPAWTLRAGVLCAVVLILILLASQGAGGFPLGIIALFGLLSAAAPSTPAPAFLIVATAVTAVLITDDALNIGVLALIPVTHLVHIGCALAAVIPSTARIHVVALRPAAIRFGVVQLIVFGLAAAAAFVPKTVTPAALEAAALLGATALAVLATRLIMKRPQ</sequence>
<proteinExistence type="predicted"/>
<feature type="transmembrane region" description="Helical" evidence="1">
    <location>
        <begin position="39"/>
        <end position="71"/>
    </location>
</feature>
<feature type="transmembrane region" description="Helical" evidence="1">
    <location>
        <begin position="113"/>
        <end position="133"/>
    </location>
</feature>
<keyword evidence="1" id="KW-0472">Membrane</keyword>
<dbReference type="Proteomes" id="UP001521150">
    <property type="component" value="Unassembled WGS sequence"/>
</dbReference>
<feature type="transmembrane region" description="Helical" evidence="1">
    <location>
        <begin position="145"/>
        <end position="163"/>
    </location>
</feature>
<name>A0ABS8ZLH8_9PSEU</name>
<evidence type="ECO:0000256" key="1">
    <source>
        <dbReference type="SAM" id="Phobius"/>
    </source>
</evidence>
<accession>A0ABS8ZLH8</accession>
<evidence type="ECO:0000313" key="3">
    <source>
        <dbReference type="Proteomes" id="UP001521150"/>
    </source>
</evidence>
<dbReference type="RefSeq" id="WP_233730124.1">
    <property type="nucleotide sequence ID" value="NZ_JAJVCN010000003.1"/>
</dbReference>
<gene>
    <name evidence="2" type="ORF">LWC34_38410</name>
</gene>
<protein>
    <submittedName>
        <fullName evidence="2">Uncharacterized protein</fullName>
    </submittedName>
</protein>
<feature type="transmembrane region" description="Helical" evidence="1">
    <location>
        <begin position="77"/>
        <end position="101"/>
    </location>
</feature>
<comment type="caution">
    <text evidence="2">The sequence shown here is derived from an EMBL/GenBank/DDBJ whole genome shotgun (WGS) entry which is preliminary data.</text>
</comment>
<evidence type="ECO:0000313" key="2">
    <source>
        <dbReference type="EMBL" id="MCE7008646.1"/>
    </source>
</evidence>
<keyword evidence="1" id="KW-0812">Transmembrane</keyword>